<dbReference type="EMBL" id="CP076133">
    <property type="protein sequence ID" value="QWG04993.1"/>
    <property type="molecule type" value="Genomic_DNA"/>
</dbReference>
<dbReference type="Proteomes" id="UP000678679">
    <property type="component" value="Chromosome 2"/>
</dbReference>
<dbReference type="InterPro" id="IPR029033">
    <property type="entry name" value="His_PPase_superfam"/>
</dbReference>
<sequence length="175" mass="20185">MEVYLVRHTAVDVEKGICYGQTDVALKEEKEVAFERIKAQLPTTIDFLISSPLSRCTQLSTFLTDNFTTDPRLMECNFGDWEMMAWDDIPRDAMDTWGNDFVYQAPPNGESLHQVYQRVFDVHKELIKLPHANVVIIAHASVVRIFHHIYQNIPLENIFDVKVDYGQVFSFASTK</sequence>
<dbReference type="EC" id="3.1.3.73" evidence="1"/>
<dbReference type="SUPFAM" id="SSF53254">
    <property type="entry name" value="Phosphoglycerate mutase-like"/>
    <property type="match status" value="1"/>
</dbReference>
<dbReference type="AlphaFoldDB" id="A0AAX1NBR3"/>
<accession>A0AAX1NBR3</accession>
<dbReference type="CDD" id="cd07067">
    <property type="entry name" value="HP_PGM_like"/>
    <property type="match status" value="1"/>
</dbReference>
<dbReference type="InterPro" id="IPR013078">
    <property type="entry name" value="His_Pase_superF_clade-1"/>
</dbReference>
<protein>
    <recommendedName>
        <fullName evidence="1">Alpha-ribazole phosphatase</fullName>
        <ecNumber evidence="1">3.1.3.73</ecNumber>
    </recommendedName>
</protein>
<dbReference type="Pfam" id="PF00300">
    <property type="entry name" value="His_Phos_1"/>
    <property type="match status" value="1"/>
</dbReference>
<evidence type="ECO:0000313" key="2">
    <source>
        <dbReference type="EMBL" id="QWG04993.1"/>
    </source>
</evidence>
<evidence type="ECO:0000256" key="1">
    <source>
        <dbReference type="NCBIfam" id="TIGR03162"/>
    </source>
</evidence>
<dbReference type="InterPro" id="IPR017578">
    <property type="entry name" value="Ribazole_CobC"/>
</dbReference>
<keyword evidence="3" id="KW-1185">Reference proteome</keyword>
<dbReference type="NCBIfam" id="TIGR03162">
    <property type="entry name" value="ribazole_cobC"/>
    <property type="match status" value="1"/>
</dbReference>
<dbReference type="GO" id="GO:0009236">
    <property type="term" value="P:cobalamin biosynthetic process"/>
    <property type="evidence" value="ECO:0007669"/>
    <property type="project" value="UniProtKB-UniRule"/>
</dbReference>
<dbReference type="RefSeq" id="WP_169662319.1">
    <property type="nucleotide sequence ID" value="NZ_CP076133.1"/>
</dbReference>
<name>A0AAX1NBR3_9BACT</name>
<organism evidence="2 3">
    <name type="scientific">Flammeovirga yaeyamensis</name>
    <dbReference type="NCBI Taxonomy" id="367791"/>
    <lineage>
        <taxon>Bacteria</taxon>
        <taxon>Pseudomonadati</taxon>
        <taxon>Bacteroidota</taxon>
        <taxon>Cytophagia</taxon>
        <taxon>Cytophagales</taxon>
        <taxon>Flammeovirgaceae</taxon>
        <taxon>Flammeovirga</taxon>
    </lineage>
</organism>
<reference evidence="2 3" key="1">
    <citation type="submission" date="2021-05" db="EMBL/GenBank/DDBJ databases">
        <title>Comparative genomic studies on the polysaccharide-degrading batcterial strains of the Flammeovirga genus.</title>
        <authorList>
            <person name="Zewei F."/>
            <person name="Zheng Z."/>
            <person name="Yu L."/>
            <person name="Ruyue G."/>
            <person name="Yanhong M."/>
            <person name="Yuanyuan C."/>
            <person name="Jingyan G."/>
            <person name="Wenjun H."/>
        </authorList>
    </citation>
    <scope>NUCLEOTIDE SEQUENCE [LARGE SCALE GENOMIC DNA]</scope>
    <source>
        <strain evidence="2 3">NBRC:100898</strain>
    </source>
</reference>
<proteinExistence type="predicted"/>
<gene>
    <name evidence="2" type="primary">cobC</name>
    <name evidence="2" type="ORF">KMW28_21460</name>
</gene>
<dbReference type="SMART" id="SM00855">
    <property type="entry name" value="PGAM"/>
    <property type="match status" value="1"/>
</dbReference>
<evidence type="ECO:0000313" key="3">
    <source>
        <dbReference type="Proteomes" id="UP000678679"/>
    </source>
</evidence>
<dbReference type="GO" id="GO:0043755">
    <property type="term" value="F:alpha-ribazole phosphatase activity"/>
    <property type="evidence" value="ECO:0007669"/>
    <property type="project" value="UniProtKB-UniRule"/>
</dbReference>
<dbReference type="KEGG" id="fya:KMW28_21460"/>
<dbReference type="Gene3D" id="3.40.50.1240">
    <property type="entry name" value="Phosphoglycerate mutase-like"/>
    <property type="match status" value="1"/>
</dbReference>